<sequence length="317" mass="36634">MTRYTLMVDFKNLCYNLNAHEHLHIPSPSYQKRRAAVAAIIRCHTTTPLSISRDQVTNLDEFFEQDWVKQGQAEILFMQRASRIGDRWSGHVSFVGGKNEPGETDEDTVKREVLEEIGIDLNDGYIKVGRLDEREITSIKDNKLLMMLSPFGIPLSFFTSNEPYVNHSITENLTLVRFKNRFFNKLIHFLMGSVTFPAIHLPTSTQTTFKLWGLTLGMTSDIIEFTRKNHLAFLKLTKSRPIYSRKDIALLTNLITQLRYLFQYGKIELNPNSCSLRTKAKWDKVYFSSIRIAVLVAVLLRLGFTSIFIKYLINKIK</sequence>
<keyword evidence="2" id="KW-0812">Transmembrane</keyword>
<accession>A0A8H7QMX2</accession>
<keyword evidence="1" id="KW-0378">Hydrolase</keyword>
<dbReference type="InterPro" id="IPR020084">
    <property type="entry name" value="NUDIX_hydrolase_CS"/>
</dbReference>
<organism evidence="4 5">
    <name type="scientific">Mucor plumbeus</name>
    <dbReference type="NCBI Taxonomy" id="97098"/>
    <lineage>
        <taxon>Eukaryota</taxon>
        <taxon>Fungi</taxon>
        <taxon>Fungi incertae sedis</taxon>
        <taxon>Mucoromycota</taxon>
        <taxon>Mucoromycotina</taxon>
        <taxon>Mucoromycetes</taxon>
        <taxon>Mucorales</taxon>
        <taxon>Mucorineae</taxon>
        <taxon>Mucoraceae</taxon>
        <taxon>Mucor</taxon>
    </lineage>
</organism>
<protein>
    <recommendedName>
        <fullName evidence="3">Nudix hydrolase domain-containing protein</fullName>
    </recommendedName>
</protein>
<dbReference type="InterPro" id="IPR015797">
    <property type="entry name" value="NUDIX_hydrolase-like_dom_sf"/>
</dbReference>
<dbReference type="SUPFAM" id="SSF55811">
    <property type="entry name" value="Nudix"/>
    <property type="match status" value="1"/>
</dbReference>
<dbReference type="PROSITE" id="PS51462">
    <property type="entry name" value="NUDIX"/>
    <property type="match status" value="1"/>
</dbReference>
<keyword evidence="5" id="KW-1185">Reference proteome</keyword>
<evidence type="ECO:0000313" key="4">
    <source>
        <dbReference type="EMBL" id="KAG2195587.1"/>
    </source>
</evidence>
<dbReference type="PANTHER" id="PTHR12992">
    <property type="entry name" value="NUDIX HYDROLASE"/>
    <property type="match status" value="1"/>
</dbReference>
<dbReference type="EMBL" id="JAEPRC010000518">
    <property type="protein sequence ID" value="KAG2195587.1"/>
    <property type="molecule type" value="Genomic_DNA"/>
</dbReference>
<dbReference type="InterPro" id="IPR000086">
    <property type="entry name" value="NUDIX_hydrolase_dom"/>
</dbReference>
<dbReference type="Proteomes" id="UP000650833">
    <property type="component" value="Unassembled WGS sequence"/>
</dbReference>
<evidence type="ECO:0000256" key="1">
    <source>
        <dbReference type="ARBA" id="ARBA00022801"/>
    </source>
</evidence>
<dbReference type="OrthoDB" id="77989at2759"/>
<dbReference type="GO" id="GO:0010945">
    <property type="term" value="F:coenzyme A diphosphatase activity"/>
    <property type="evidence" value="ECO:0007669"/>
    <property type="project" value="InterPro"/>
</dbReference>
<reference evidence="4" key="1">
    <citation type="submission" date="2020-12" db="EMBL/GenBank/DDBJ databases">
        <title>Metabolic potential, ecology and presence of endohyphal bacteria is reflected in genomic diversity of Mucoromycotina.</title>
        <authorList>
            <person name="Muszewska A."/>
            <person name="Okrasinska A."/>
            <person name="Steczkiewicz K."/>
            <person name="Drgas O."/>
            <person name="Orlowska M."/>
            <person name="Perlinska-Lenart U."/>
            <person name="Aleksandrzak-Piekarczyk T."/>
            <person name="Szatraj K."/>
            <person name="Zielenkiewicz U."/>
            <person name="Pilsyk S."/>
            <person name="Malc E."/>
            <person name="Mieczkowski P."/>
            <person name="Kruszewska J.S."/>
            <person name="Biernat P."/>
            <person name="Pawlowska J."/>
        </authorList>
    </citation>
    <scope>NUCLEOTIDE SEQUENCE</scope>
    <source>
        <strain evidence="4">CBS 226.32</strain>
    </source>
</reference>
<dbReference type="PROSITE" id="PS00893">
    <property type="entry name" value="NUDIX_BOX"/>
    <property type="match status" value="1"/>
</dbReference>
<evidence type="ECO:0000259" key="3">
    <source>
        <dbReference type="PROSITE" id="PS51462"/>
    </source>
</evidence>
<dbReference type="Gene3D" id="3.90.79.10">
    <property type="entry name" value="Nucleoside Triphosphate Pyrophosphohydrolase"/>
    <property type="match status" value="1"/>
</dbReference>
<comment type="caution">
    <text evidence="4">The sequence shown here is derived from an EMBL/GenBank/DDBJ whole genome shotgun (WGS) entry which is preliminary data.</text>
</comment>
<feature type="transmembrane region" description="Helical" evidence="2">
    <location>
        <begin position="292"/>
        <end position="313"/>
    </location>
</feature>
<dbReference type="InterPro" id="IPR045121">
    <property type="entry name" value="CoAse"/>
</dbReference>
<keyword evidence="2" id="KW-0472">Membrane</keyword>
<evidence type="ECO:0000313" key="5">
    <source>
        <dbReference type="Proteomes" id="UP000650833"/>
    </source>
</evidence>
<proteinExistence type="predicted"/>
<dbReference type="Pfam" id="PF00293">
    <property type="entry name" value="NUDIX"/>
    <property type="match status" value="1"/>
</dbReference>
<feature type="domain" description="Nudix hydrolase" evidence="3">
    <location>
        <begin position="32"/>
        <end position="189"/>
    </location>
</feature>
<dbReference type="PANTHER" id="PTHR12992:SF44">
    <property type="entry name" value="NUDIX HYDROLASE DOMAIN-CONTAINING PROTEIN"/>
    <property type="match status" value="1"/>
</dbReference>
<gene>
    <name evidence="4" type="ORF">INT46_011833</name>
</gene>
<evidence type="ECO:0000256" key="2">
    <source>
        <dbReference type="SAM" id="Phobius"/>
    </source>
</evidence>
<keyword evidence="2" id="KW-1133">Transmembrane helix</keyword>
<dbReference type="AlphaFoldDB" id="A0A8H7QMX2"/>
<name>A0A8H7QMX2_9FUNG</name>